<dbReference type="Gene3D" id="3.40.190.290">
    <property type="match status" value="1"/>
</dbReference>
<organism evidence="9 10">
    <name type="scientific">Rhizobium esperanzae</name>
    <dbReference type="NCBI Taxonomy" id="1967781"/>
    <lineage>
        <taxon>Bacteria</taxon>
        <taxon>Pseudomonadati</taxon>
        <taxon>Pseudomonadota</taxon>
        <taxon>Alphaproteobacteria</taxon>
        <taxon>Hyphomicrobiales</taxon>
        <taxon>Rhizobiaceae</taxon>
        <taxon>Rhizobium/Agrobacterium group</taxon>
        <taxon>Rhizobium</taxon>
    </lineage>
</organism>
<keyword evidence="3 9" id="KW-0238">DNA-binding</keyword>
<evidence type="ECO:0000259" key="8">
    <source>
        <dbReference type="PROSITE" id="PS50931"/>
    </source>
</evidence>
<dbReference type="FunFam" id="1.10.10.10:FF:000001">
    <property type="entry name" value="LysR family transcriptional regulator"/>
    <property type="match status" value="1"/>
</dbReference>
<accession>A0A7W6QZD5</accession>
<reference evidence="9 10" key="1">
    <citation type="submission" date="2020-08" db="EMBL/GenBank/DDBJ databases">
        <title>Genomic Encyclopedia of Type Strains, Phase IV (KMG-V): Genome sequencing to study the core and pangenomes of soil and plant-associated prokaryotes.</title>
        <authorList>
            <person name="Whitman W."/>
        </authorList>
    </citation>
    <scope>NUCLEOTIDE SEQUENCE [LARGE SCALE GENOMIC DNA]</scope>
    <source>
        <strain evidence="9 10">SEMIA 4089</strain>
    </source>
</reference>
<evidence type="ECO:0000256" key="6">
    <source>
        <dbReference type="ARBA" id="ARBA00067332"/>
    </source>
</evidence>
<dbReference type="GO" id="GO:0006351">
    <property type="term" value="P:DNA-templated transcription"/>
    <property type="evidence" value="ECO:0007669"/>
    <property type="project" value="TreeGrafter"/>
</dbReference>
<dbReference type="PRINTS" id="PR00039">
    <property type="entry name" value="HTHLYSR"/>
</dbReference>
<name>A0A7W6QZD5_9HYPH</name>
<evidence type="ECO:0000256" key="7">
    <source>
        <dbReference type="ARBA" id="ARBA00083243"/>
    </source>
</evidence>
<dbReference type="GO" id="GO:0043565">
    <property type="term" value="F:sequence-specific DNA binding"/>
    <property type="evidence" value="ECO:0007669"/>
    <property type="project" value="TreeGrafter"/>
</dbReference>
<evidence type="ECO:0000256" key="4">
    <source>
        <dbReference type="ARBA" id="ARBA00023163"/>
    </source>
</evidence>
<dbReference type="PANTHER" id="PTHR30537:SF1">
    <property type="entry name" value="HTH-TYPE TRANSCRIPTIONAL REGULATOR PGRR"/>
    <property type="match status" value="1"/>
</dbReference>
<evidence type="ECO:0000256" key="5">
    <source>
        <dbReference type="ARBA" id="ARBA00054626"/>
    </source>
</evidence>
<evidence type="ECO:0000256" key="3">
    <source>
        <dbReference type="ARBA" id="ARBA00023125"/>
    </source>
</evidence>
<dbReference type="Proteomes" id="UP000540909">
    <property type="component" value="Unassembled WGS sequence"/>
</dbReference>
<evidence type="ECO:0000313" key="10">
    <source>
        <dbReference type="Proteomes" id="UP000540909"/>
    </source>
</evidence>
<dbReference type="FunFam" id="3.40.190.290:FF:000012">
    <property type="entry name" value="Transcriptional regulator, LysR family"/>
    <property type="match status" value="1"/>
</dbReference>
<feature type="domain" description="HTH lysR-type" evidence="8">
    <location>
        <begin position="4"/>
        <end position="61"/>
    </location>
</feature>
<dbReference type="Pfam" id="PF03466">
    <property type="entry name" value="LysR_substrate"/>
    <property type="match status" value="1"/>
</dbReference>
<dbReference type="SUPFAM" id="SSF46785">
    <property type="entry name" value="Winged helix' DNA-binding domain"/>
    <property type="match status" value="1"/>
</dbReference>
<dbReference type="Pfam" id="PF00126">
    <property type="entry name" value="HTH_1"/>
    <property type="match status" value="1"/>
</dbReference>
<dbReference type="Gene3D" id="1.10.10.10">
    <property type="entry name" value="Winged helix-like DNA-binding domain superfamily/Winged helix DNA-binding domain"/>
    <property type="match status" value="1"/>
</dbReference>
<dbReference type="PANTHER" id="PTHR30537">
    <property type="entry name" value="HTH-TYPE TRANSCRIPTIONAL REGULATOR"/>
    <property type="match status" value="1"/>
</dbReference>
<dbReference type="PROSITE" id="PS50931">
    <property type="entry name" value="HTH_LYSR"/>
    <property type="match status" value="1"/>
</dbReference>
<sequence>MPRPAVNDLIAFLAVARAQSFTKAAARLGVSQSALSHTIRGLEERLGLRLLTRTTRSVSPTEAGQRLLLSIGPRLDEIETELAALSAFREKPAGTIRINAGEHAADAILWPALEKLLPDYPEINVEIIVDYGLTDIVAERYDAGVRLGEQVAKDMIAVRIGPDMRMAVVGAPAYFERRQKPLTPQDLTEHNCINLRLPTYGSVYAWEFERDGHELKVRVEGQLTFNNIALRLNAVLAGAGLAYLPEDAVQAHLTSGRLVRVLEDWCPPFPGYHLYYPSRRHASAAFGLIVDALRYRG</sequence>
<comment type="function">
    <text evidence="5">Transcriptional regulator of the ttuABCDE tartrate utilization operon.</text>
</comment>
<dbReference type="SUPFAM" id="SSF53850">
    <property type="entry name" value="Periplasmic binding protein-like II"/>
    <property type="match status" value="1"/>
</dbReference>
<comment type="similarity">
    <text evidence="1">Belongs to the LysR transcriptional regulatory family.</text>
</comment>
<dbReference type="InterPro" id="IPR036388">
    <property type="entry name" value="WH-like_DNA-bd_sf"/>
</dbReference>
<proteinExistence type="inferred from homology"/>
<dbReference type="EMBL" id="JACIFY010000002">
    <property type="protein sequence ID" value="MBB4233973.1"/>
    <property type="molecule type" value="Genomic_DNA"/>
</dbReference>
<evidence type="ECO:0000256" key="2">
    <source>
        <dbReference type="ARBA" id="ARBA00023015"/>
    </source>
</evidence>
<evidence type="ECO:0000313" key="9">
    <source>
        <dbReference type="EMBL" id="MBB4233973.1"/>
    </source>
</evidence>
<dbReference type="GO" id="GO:0003700">
    <property type="term" value="F:DNA-binding transcription factor activity"/>
    <property type="evidence" value="ECO:0007669"/>
    <property type="project" value="InterPro"/>
</dbReference>
<keyword evidence="2" id="KW-0805">Transcription regulation</keyword>
<keyword evidence="4" id="KW-0804">Transcription</keyword>
<protein>
    <recommendedName>
        <fullName evidence="6">HTH-type transcriptional regulator TtuA</fullName>
    </recommendedName>
    <alternativeName>
        <fullName evidence="7">Tartrate utilization transcriptional regulator</fullName>
    </alternativeName>
</protein>
<gene>
    <name evidence="9" type="ORF">GGD57_000522</name>
</gene>
<dbReference type="InterPro" id="IPR000847">
    <property type="entry name" value="LysR_HTH_N"/>
</dbReference>
<dbReference type="RefSeq" id="WP_184466549.1">
    <property type="nucleotide sequence ID" value="NZ_JACIFY010000002.1"/>
</dbReference>
<comment type="caution">
    <text evidence="9">The sequence shown here is derived from an EMBL/GenBank/DDBJ whole genome shotgun (WGS) entry which is preliminary data.</text>
</comment>
<dbReference type="AlphaFoldDB" id="A0A7W6QZD5"/>
<dbReference type="InterPro" id="IPR058163">
    <property type="entry name" value="LysR-type_TF_proteobact-type"/>
</dbReference>
<dbReference type="CDD" id="cd08474">
    <property type="entry name" value="PBP2_CrgA_like_5"/>
    <property type="match status" value="1"/>
</dbReference>
<dbReference type="InterPro" id="IPR036390">
    <property type="entry name" value="WH_DNA-bd_sf"/>
</dbReference>
<dbReference type="InterPro" id="IPR005119">
    <property type="entry name" value="LysR_subst-bd"/>
</dbReference>
<evidence type="ECO:0000256" key="1">
    <source>
        <dbReference type="ARBA" id="ARBA00009437"/>
    </source>
</evidence>